<evidence type="ECO:0000313" key="2">
    <source>
        <dbReference type="EMBL" id="RSH85392.1"/>
    </source>
</evidence>
<accession>A0A427Y2R8</accession>
<evidence type="ECO:0000256" key="1">
    <source>
        <dbReference type="SAM" id="MobiDB-lite"/>
    </source>
</evidence>
<feature type="compositionally biased region" description="Low complexity" evidence="1">
    <location>
        <begin position="108"/>
        <end position="124"/>
    </location>
</feature>
<dbReference type="AlphaFoldDB" id="A0A427Y2R8"/>
<dbReference type="Proteomes" id="UP000279259">
    <property type="component" value="Unassembled WGS sequence"/>
</dbReference>
<proteinExistence type="predicted"/>
<feature type="compositionally biased region" description="Polar residues" evidence="1">
    <location>
        <begin position="89"/>
        <end position="100"/>
    </location>
</feature>
<feature type="compositionally biased region" description="Acidic residues" evidence="1">
    <location>
        <begin position="70"/>
        <end position="83"/>
    </location>
</feature>
<keyword evidence="3" id="KW-1185">Reference proteome</keyword>
<feature type="compositionally biased region" description="Basic and acidic residues" evidence="1">
    <location>
        <begin position="56"/>
        <end position="66"/>
    </location>
</feature>
<reference evidence="2 3" key="1">
    <citation type="submission" date="2018-11" db="EMBL/GenBank/DDBJ databases">
        <title>Genome sequence of Saitozyma podzolica DSM 27192.</title>
        <authorList>
            <person name="Aliyu H."/>
            <person name="Gorte O."/>
            <person name="Ochsenreither K."/>
        </authorList>
    </citation>
    <scope>NUCLEOTIDE SEQUENCE [LARGE SCALE GENOMIC DNA]</scope>
    <source>
        <strain evidence="2 3">DSM 27192</strain>
    </source>
</reference>
<evidence type="ECO:0000313" key="3">
    <source>
        <dbReference type="Proteomes" id="UP000279259"/>
    </source>
</evidence>
<gene>
    <name evidence="2" type="ORF">EHS25_004788</name>
</gene>
<feature type="compositionally biased region" description="Pro residues" evidence="1">
    <location>
        <begin position="142"/>
        <end position="154"/>
    </location>
</feature>
<sequence>MCVGLEETRRTSAVVPSTSPEPGPDLDAISDIDSFPSSHHSRVTPVSDTQPSRVLDTPHEESRDMATVDWDADYEMSGDEEAALDLPNLRSTTTHTSQREVSLPWQLRSTAARRATSSATDTPPSSAPPRPSPSYMSSSPQSTPPPPTTPPPDSPLDRFLSLGDLPTVHKPMSGSTARVFARCVERLAEAFLAEPGDDTLFNILALPKADLAPGLKQGPRPG</sequence>
<protein>
    <submittedName>
        <fullName evidence="2">Uncharacterized protein</fullName>
    </submittedName>
</protein>
<comment type="caution">
    <text evidence="2">The sequence shown here is derived from an EMBL/GenBank/DDBJ whole genome shotgun (WGS) entry which is preliminary data.</text>
</comment>
<feature type="compositionally biased region" description="Basic and acidic residues" evidence="1">
    <location>
        <begin position="1"/>
        <end position="10"/>
    </location>
</feature>
<name>A0A427Y2R8_9TREE</name>
<organism evidence="2 3">
    <name type="scientific">Saitozyma podzolica</name>
    <dbReference type="NCBI Taxonomy" id="1890683"/>
    <lineage>
        <taxon>Eukaryota</taxon>
        <taxon>Fungi</taxon>
        <taxon>Dikarya</taxon>
        <taxon>Basidiomycota</taxon>
        <taxon>Agaricomycotina</taxon>
        <taxon>Tremellomycetes</taxon>
        <taxon>Tremellales</taxon>
        <taxon>Trimorphomycetaceae</taxon>
        <taxon>Saitozyma</taxon>
    </lineage>
</organism>
<dbReference type="EMBL" id="RSCD01000020">
    <property type="protein sequence ID" value="RSH85392.1"/>
    <property type="molecule type" value="Genomic_DNA"/>
</dbReference>
<feature type="region of interest" description="Disordered" evidence="1">
    <location>
        <begin position="1"/>
        <end position="168"/>
    </location>
</feature>
<dbReference type="OrthoDB" id="5099367at2759"/>